<dbReference type="Pfam" id="PF07702">
    <property type="entry name" value="UTRA"/>
    <property type="match status" value="1"/>
</dbReference>
<dbReference type="CDD" id="cd07377">
    <property type="entry name" value="WHTH_GntR"/>
    <property type="match status" value="1"/>
</dbReference>
<keyword evidence="2" id="KW-0238">DNA-binding</keyword>
<keyword evidence="3" id="KW-0804">Transcription</keyword>
<dbReference type="eggNOG" id="COG2188">
    <property type="taxonomic scope" value="Bacteria"/>
</dbReference>
<dbReference type="EMBL" id="CAUI01000005">
    <property type="protein sequence ID" value="CCU78438.1"/>
    <property type="molecule type" value="Genomic_DNA"/>
</dbReference>
<evidence type="ECO:0000259" key="4">
    <source>
        <dbReference type="PROSITE" id="PS50949"/>
    </source>
</evidence>
<dbReference type="FunFam" id="1.10.10.10:FF:000079">
    <property type="entry name" value="GntR family transcriptional regulator"/>
    <property type="match status" value="1"/>
</dbReference>
<dbReference type="STRING" id="1293054.HSACCH_00617"/>
<dbReference type="GO" id="GO:0045892">
    <property type="term" value="P:negative regulation of DNA-templated transcription"/>
    <property type="evidence" value="ECO:0007669"/>
    <property type="project" value="TreeGrafter"/>
</dbReference>
<dbReference type="Gene3D" id="1.10.10.10">
    <property type="entry name" value="Winged helix-like DNA-binding domain superfamily/Winged helix DNA-binding domain"/>
    <property type="match status" value="1"/>
</dbReference>
<evidence type="ECO:0000256" key="3">
    <source>
        <dbReference type="ARBA" id="ARBA00023163"/>
    </source>
</evidence>
<dbReference type="PROSITE" id="PS50949">
    <property type="entry name" value="HTH_GNTR"/>
    <property type="match status" value="1"/>
</dbReference>
<dbReference type="OrthoDB" id="457376at2"/>
<sequence>MKVDRNDHLPLYIQLKNIIENKIKEKDWKPGDIIPSEKELQKQFEVSRITVRQAVKELENEGLVKKKQGKGTYVSFPKLSHELPNLTSFTEDIESKGLNPESKIISIEKLIDSEIAEKLGANSKTVFLNVKRLRLINGEAVGIHDCYLDTNILDQKAVHEIKNMDNETSLYDIIEKYNITISHADETLEGGISDPYVSKLLGIKKDFPLLILERITFTDNNEAFEFVKMHYRADKYKYSIRLNRN</sequence>
<dbReference type="InterPro" id="IPR036388">
    <property type="entry name" value="WH-like_DNA-bd_sf"/>
</dbReference>
<dbReference type="PANTHER" id="PTHR44846:SF1">
    <property type="entry name" value="MANNOSYL-D-GLYCERATE TRANSPORT_METABOLISM SYSTEM REPRESSOR MNGR-RELATED"/>
    <property type="match status" value="1"/>
</dbReference>
<dbReference type="InterPro" id="IPR000524">
    <property type="entry name" value="Tscrpt_reg_HTH_GntR"/>
</dbReference>
<organism evidence="5 6">
    <name type="scientific">Halanaerobium saccharolyticum subsp. saccharolyticum DSM 6643</name>
    <dbReference type="NCBI Taxonomy" id="1293054"/>
    <lineage>
        <taxon>Bacteria</taxon>
        <taxon>Bacillati</taxon>
        <taxon>Bacillota</taxon>
        <taxon>Clostridia</taxon>
        <taxon>Halanaerobiales</taxon>
        <taxon>Halanaerobiaceae</taxon>
        <taxon>Halanaerobium</taxon>
    </lineage>
</organism>
<dbReference type="Proteomes" id="UP000012063">
    <property type="component" value="Unassembled WGS sequence"/>
</dbReference>
<accession>M5DY36</accession>
<evidence type="ECO:0000313" key="5">
    <source>
        <dbReference type="EMBL" id="CCU78438.1"/>
    </source>
</evidence>
<feature type="domain" description="HTH gntR-type" evidence="4">
    <location>
        <begin position="9"/>
        <end position="77"/>
    </location>
</feature>
<dbReference type="SMART" id="SM00866">
    <property type="entry name" value="UTRA"/>
    <property type="match status" value="1"/>
</dbReference>
<dbReference type="FunCoup" id="M5DY36">
    <property type="interactions" value="80"/>
</dbReference>
<dbReference type="Pfam" id="PF00392">
    <property type="entry name" value="GntR"/>
    <property type="match status" value="1"/>
</dbReference>
<dbReference type="PRINTS" id="PR00035">
    <property type="entry name" value="HTHGNTR"/>
</dbReference>
<dbReference type="InParanoid" id="M5DY36"/>
<proteinExistence type="predicted"/>
<comment type="caution">
    <text evidence="5">The sequence shown here is derived from an EMBL/GenBank/DDBJ whole genome shotgun (WGS) entry which is preliminary data.</text>
</comment>
<dbReference type="InterPro" id="IPR036390">
    <property type="entry name" value="WH_DNA-bd_sf"/>
</dbReference>
<dbReference type="SUPFAM" id="SSF46785">
    <property type="entry name" value="Winged helix' DNA-binding domain"/>
    <property type="match status" value="1"/>
</dbReference>
<dbReference type="GO" id="GO:0003677">
    <property type="term" value="F:DNA binding"/>
    <property type="evidence" value="ECO:0007669"/>
    <property type="project" value="UniProtKB-KW"/>
</dbReference>
<dbReference type="InterPro" id="IPR050679">
    <property type="entry name" value="Bact_HTH_transcr_reg"/>
</dbReference>
<dbReference type="GO" id="GO:0003700">
    <property type="term" value="F:DNA-binding transcription factor activity"/>
    <property type="evidence" value="ECO:0007669"/>
    <property type="project" value="InterPro"/>
</dbReference>
<reference evidence="6" key="1">
    <citation type="journal article" date="2013" name="Genome Announc.">
        <title>Genome Sequence of Halanaerobium saccharolyticum subsp. saccharolyticum Strain DSM 6643T, a Halophilic Hydrogen-Producing Bacterium.</title>
        <authorList>
            <person name="Kivisto A."/>
            <person name="Larjo A."/>
            <person name="Ciranna A."/>
            <person name="Santala V."/>
            <person name="Roos C."/>
            <person name="Karp M."/>
        </authorList>
    </citation>
    <scope>NUCLEOTIDE SEQUENCE [LARGE SCALE GENOMIC DNA]</scope>
    <source>
        <strain evidence="6">DSM 6643</strain>
    </source>
</reference>
<keyword evidence="1" id="KW-0805">Transcription regulation</keyword>
<gene>
    <name evidence="5" type="ORF">HSACCH_00617</name>
</gene>
<evidence type="ECO:0000256" key="1">
    <source>
        <dbReference type="ARBA" id="ARBA00023015"/>
    </source>
</evidence>
<dbReference type="SUPFAM" id="SSF64288">
    <property type="entry name" value="Chorismate lyase-like"/>
    <property type="match status" value="1"/>
</dbReference>
<dbReference type="InterPro" id="IPR011663">
    <property type="entry name" value="UTRA"/>
</dbReference>
<keyword evidence="6" id="KW-1185">Reference proteome</keyword>
<evidence type="ECO:0000256" key="2">
    <source>
        <dbReference type="ARBA" id="ARBA00023125"/>
    </source>
</evidence>
<dbReference type="RefSeq" id="WP_005487765.1">
    <property type="nucleotide sequence ID" value="NZ_CAUI01000005.1"/>
</dbReference>
<dbReference type="Gene3D" id="3.40.1410.10">
    <property type="entry name" value="Chorismate lyase-like"/>
    <property type="match status" value="1"/>
</dbReference>
<dbReference type="PANTHER" id="PTHR44846">
    <property type="entry name" value="MANNOSYL-D-GLYCERATE TRANSPORT/METABOLISM SYSTEM REPRESSOR MNGR-RELATED"/>
    <property type="match status" value="1"/>
</dbReference>
<dbReference type="InterPro" id="IPR028978">
    <property type="entry name" value="Chorismate_lyase_/UTRA_dom_sf"/>
</dbReference>
<dbReference type="SMART" id="SM00345">
    <property type="entry name" value="HTH_GNTR"/>
    <property type="match status" value="1"/>
</dbReference>
<name>M5DY36_9FIRM</name>
<evidence type="ECO:0000313" key="6">
    <source>
        <dbReference type="Proteomes" id="UP000012063"/>
    </source>
</evidence>
<protein>
    <recommendedName>
        <fullName evidence="4">HTH gntR-type domain-containing protein</fullName>
    </recommendedName>
</protein>
<dbReference type="AlphaFoldDB" id="M5DY36"/>